<dbReference type="InterPro" id="IPR001611">
    <property type="entry name" value="Leu-rich_rpt"/>
</dbReference>
<proteinExistence type="predicted"/>
<keyword evidence="1" id="KW-0677">Repeat</keyword>
<dbReference type="PANTHER" id="PTHR48065:SF11">
    <property type="entry name" value="OS11G0213300 PROTEIN"/>
    <property type="match status" value="1"/>
</dbReference>
<dbReference type="Proteomes" id="UP001153069">
    <property type="component" value="Unassembled WGS sequence"/>
</dbReference>
<dbReference type="PANTHER" id="PTHR48065">
    <property type="entry name" value="OS10G0469600 PROTEIN"/>
    <property type="match status" value="1"/>
</dbReference>
<protein>
    <submittedName>
        <fullName evidence="4">Leucine Rich Repeat</fullName>
    </submittedName>
</protein>
<keyword evidence="3" id="KW-0812">Transmembrane</keyword>
<comment type="caution">
    <text evidence="4">The sequence shown here is derived from an EMBL/GenBank/DDBJ whole genome shotgun (WGS) entry which is preliminary data.</text>
</comment>
<evidence type="ECO:0000256" key="1">
    <source>
        <dbReference type="ARBA" id="ARBA00022737"/>
    </source>
</evidence>
<evidence type="ECO:0000256" key="2">
    <source>
        <dbReference type="SAM" id="MobiDB-lite"/>
    </source>
</evidence>
<feature type="region of interest" description="Disordered" evidence="2">
    <location>
        <begin position="48"/>
        <end position="106"/>
    </location>
</feature>
<dbReference type="Pfam" id="PF00560">
    <property type="entry name" value="LRR_1"/>
    <property type="match status" value="1"/>
</dbReference>
<dbReference type="Gene3D" id="3.80.10.10">
    <property type="entry name" value="Ribonuclease Inhibitor"/>
    <property type="match status" value="1"/>
</dbReference>
<keyword evidence="3" id="KW-1133">Transmembrane helix</keyword>
<evidence type="ECO:0000256" key="3">
    <source>
        <dbReference type="SAM" id="Phobius"/>
    </source>
</evidence>
<sequence length="590" mass="63303">MESIPSKPLRNMASTSRTTQPPTNAGQHANTGSDLNVDQLVLERALAANRGHANKTAEDIKQEELLRRAAESKPTPPRPRQQVATTRKKAPAVTTSHATVEEDQRQKDEAALMQIVAQRSASANKEEADLTARIIESKTAAIATEAKGNPDDYVSEKGDAIDLLAIAARRSVDGTVTSQDNVPSGTAGDAPNPPNDIEYDNETGRPLVKDRMPAGSVAPGAYSGAPGAEYQALEPVRLDVLGSSDMSPAQGQAEPSTVDTSGMPTTGGATLVRSGGESDDPAETAVKDNADSKKNPMMIGAVVVFLFLVIVLAIAIPLAVRGGGTDGPEAQSTNEEGEVDLFLPTRAPDTDMEAYLLSLVPEETAEVIAVSQQLEVSGNKTAAPASLSPPVEAFRWMLEHQSLIEYSDARLLQRFSLATLYYTTEGQAWTRGGQWLSFDQHECSWDERVIECEGMWEEDNYFGGVVTAIKLLRNRLEGSIPNELSLLSNVGVVDLSGNELKGSMPYTIGNMNNLTSLVLDDNQLSGQIPSEMGLLTSLRRFSAQDNSLNGTLAPELGDMIDLSDLVLSRNQISESIMEKHTFVFWAAESP</sequence>
<feature type="region of interest" description="Disordered" evidence="2">
    <location>
        <begin position="175"/>
        <end position="226"/>
    </location>
</feature>
<keyword evidence="5" id="KW-1185">Reference proteome</keyword>
<feature type="compositionally biased region" description="Basic and acidic residues" evidence="2">
    <location>
        <begin position="55"/>
        <end position="71"/>
    </location>
</feature>
<feature type="region of interest" description="Disordered" evidence="2">
    <location>
        <begin position="242"/>
        <end position="289"/>
    </location>
</feature>
<dbReference type="SUPFAM" id="SSF52058">
    <property type="entry name" value="L domain-like"/>
    <property type="match status" value="1"/>
</dbReference>
<organism evidence="4 5">
    <name type="scientific">Seminavis robusta</name>
    <dbReference type="NCBI Taxonomy" id="568900"/>
    <lineage>
        <taxon>Eukaryota</taxon>
        <taxon>Sar</taxon>
        <taxon>Stramenopiles</taxon>
        <taxon>Ochrophyta</taxon>
        <taxon>Bacillariophyta</taxon>
        <taxon>Bacillariophyceae</taxon>
        <taxon>Bacillariophycidae</taxon>
        <taxon>Naviculales</taxon>
        <taxon>Naviculaceae</taxon>
        <taxon>Seminavis</taxon>
    </lineage>
</organism>
<evidence type="ECO:0000313" key="4">
    <source>
        <dbReference type="EMBL" id="CAB9519411.1"/>
    </source>
</evidence>
<feature type="region of interest" description="Disordered" evidence="2">
    <location>
        <begin position="1"/>
        <end position="36"/>
    </location>
</feature>
<evidence type="ECO:0000313" key="5">
    <source>
        <dbReference type="Proteomes" id="UP001153069"/>
    </source>
</evidence>
<dbReference type="EMBL" id="CAICTM010001012">
    <property type="protein sequence ID" value="CAB9519411.1"/>
    <property type="molecule type" value="Genomic_DNA"/>
</dbReference>
<dbReference type="FunFam" id="3.80.10.10:FF:000383">
    <property type="entry name" value="Leucine-rich repeat receptor protein kinase EMS1"/>
    <property type="match status" value="1"/>
</dbReference>
<dbReference type="AlphaFoldDB" id="A0A9N8EDF5"/>
<dbReference type="OrthoDB" id="442066at2759"/>
<name>A0A9N8EDF5_9STRA</name>
<feature type="transmembrane region" description="Helical" evidence="3">
    <location>
        <begin position="297"/>
        <end position="320"/>
    </location>
</feature>
<accession>A0A9N8EDF5</accession>
<gene>
    <name evidence="4" type="ORF">SEMRO_1014_G231460.1</name>
</gene>
<reference evidence="4" key="1">
    <citation type="submission" date="2020-06" db="EMBL/GenBank/DDBJ databases">
        <authorList>
            <consortium name="Plant Systems Biology data submission"/>
        </authorList>
    </citation>
    <scope>NUCLEOTIDE SEQUENCE</scope>
    <source>
        <strain evidence="4">D6</strain>
    </source>
</reference>
<dbReference type="InterPro" id="IPR032675">
    <property type="entry name" value="LRR_dom_sf"/>
</dbReference>
<feature type="compositionally biased region" description="Polar residues" evidence="2">
    <location>
        <begin position="12"/>
        <end position="36"/>
    </location>
</feature>
<keyword evidence="3" id="KW-0472">Membrane</keyword>
<feature type="compositionally biased region" description="Polar residues" evidence="2">
    <location>
        <begin position="175"/>
        <end position="184"/>
    </location>
</feature>
<feature type="compositionally biased region" description="Polar residues" evidence="2">
    <location>
        <begin position="244"/>
        <end position="268"/>
    </location>
</feature>